<dbReference type="Pfam" id="PF00593">
    <property type="entry name" value="TonB_dep_Rec_b-barrel"/>
    <property type="match status" value="1"/>
</dbReference>
<evidence type="ECO:0000313" key="13">
    <source>
        <dbReference type="EMBL" id="SVB07179.1"/>
    </source>
</evidence>
<dbReference type="InterPro" id="IPR012910">
    <property type="entry name" value="Plug_dom"/>
</dbReference>
<evidence type="ECO:0000256" key="7">
    <source>
        <dbReference type="ARBA" id="ARBA00023077"/>
    </source>
</evidence>
<dbReference type="GO" id="GO:0009279">
    <property type="term" value="C:cell outer membrane"/>
    <property type="evidence" value="ECO:0007669"/>
    <property type="project" value="UniProtKB-SubCell"/>
</dbReference>
<keyword evidence="6" id="KW-0408">Iron</keyword>
<dbReference type="InterPro" id="IPR037066">
    <property type="entry name" value="Plug_dom_sf"/>
</dbReference>
<gene>
    <name evidence="13" type="ORF">METZ01_LOCUS160033</name>
</gene>
<reference evidence="13" key="1">
    <citation type="submission" date="2018-05" db="EMBL/GenBank/DDBJ databases">
        <authorList>
            <person name="Lanie J.A."/>
            <person name="Ng W.-L."/>
            <person name="Kazmierczak K.M."/>
            <person name="Andrzejewski T.M."/>
            <person name="Davidsen T.M."/>
            <person name="Wayne K.J."/>
            <person name="Tettelin H."/>
            <person name="Glass J.I."/>
            <person name="Rusch D."/>
            <person name="Podicherti R."/>
            <person name="Tsui H.-C.T."/>
            <person name="Winkler M.E."/>
        </authorList>
    </citation>
    <scope>NUCLEOTIDE SEQUENCE</scope>
</reference>
<feature type="region of interest" description="Disordered" evidence="11">
    <location>
        <begin position="703"/>
        <end position="723"/>
    </location>
</feature>
<sequence length="723" mass="81568">MVALVLSFNPKYYCKLFFWLFTVVIYSQSLNITYNYENISLQSAVYDLIDRYQLLIIFPDELNDEQPISAACNECSTDEALSLLLMQTDLTWKKSGDQYTIFKPSDPMRFSLAGCIVEKETGEKIPYANIFIPSLDIGGISNADGMFSLTGIPVKSCTLFVSYIGYSTGNESIVFPKDDNRFFYIELSPKILYSKNILITGEPREFMDTGNEPGKISFSPRHISTLPNLGEVDIFRSLQLIPGIHQGLGGTAGLHIRGGTPEQNLILLDGMPLYKDGHMFGFLSNTQAIAIKDIQVYKGGYPARYGGRISGLIELTSKVGNTVSPHIKAYSNFMVNNVQAELPIFSRGSCIITARKGNNLVLSSLYQAIQDFVTGDDRFNLIGASANEDQDLNYTPQFSFEDITAVFSTLVSPKNRVSFTYTLGSDSIKEDRTFWGFQNILGYDTTRTVEKTIWSNDGIALGWSYYWDPLWETQITISTSKNKNLYDSKQLATDSGTEMDIGSSNEKNIYTDKMIRLNQSSKAMQKHYIELGFEESILTTNYNTIRISDTLNAEEHLNQTSYLHAIYIQDKWAPTSDWTLNAGFRTIYYSELNNYYVSPRLSASFRINQALTLETSIGKYHQFLHQFNSSKSTRGSQNSWLLSTPLIPPISSVNIHTGVHWKLESYDFNIGLYLKQSGNLYDFQGFQSPVSLSLPYQNLSQNLPEEPIGKGETRGTEFFARRK</sequence>
<keyword evidence="3" id="KW-0406">Ion transport</keyword>
<keyword evidence="5" id="KW-0732">Signal</keyword>
<accession>A0A382B0E7</accession>
<keyword evidence="3" id="KW-0410">Iron transport</keyword>
<evidence type="ECO:0000256" key="8">
    <source>
        <dbReference type="ARBA" id="ARBA00023136"/>
    </source>
</evidence>
<dbReference type="PANTHER" id="PTHR30069:SF29">
    <property type="entry name" value="HEMOGLOBIN AND HEMOGLOBIN-HAPTOGLOBIN-BINDING PROTEIN 1-RELATED"/>
    <property type="match status" value="1"/>
</dbReference>
<dbReference type="InterPro" id="IPR008969">
    <property type="entry name" value="CarboxyPept-like_regulatory"/>
</dbReference>
<dbReference type="SUPFAM" id="SSF49464">
    <property type="entry name" value="Carboxypeptidase regulatory domain-like"/>
    <property type="match status" value="1"/>
</dbReference>
<comment type="subcellular location">
    <subcellularLocation>
        <location evidence="1">Cell outer membrane</location>
        <topology evidence="1">Multi-pass membrane protein</topology>
    </subcellularLocation>
</comment>
<evidence type="ECO:0000256" key="3">
    <source>
        <dbReference type="ARBA" id="ARBA00022496"/>
    </source>
</evidence>
<keyword evidence="2" id="KW-0813">Transport</keyword>
<keyword evidence="4" id="KW-0812">Transmembrane</keyword>
<keyword evidence="7" id="KW-0798">TonB box</keyword>
<keyword evidence="9" id="KW-0675">Receptor</keyword>
<evidence type="ECO:0000256" key="10">
    <source>
        <dbReference type="ARBA" id="ARBA00023237"/>
    </source>
</evidence>
<evidence type="ECO:0000256" key="5">
    <source>
        <dbReference type="ARBA" id="ARBA00022729"/>
    </source>
</evidence>
<protein>
    <recommendedName>
        <fullName evidence="12">Secretin/TonB short N-terminal domain-containing protein</fullName>
    </recommendedName>
</protein>
<dbReference type="Gene3D" id="2.170.130.10">
    <property type="entry name" value="TonB-dependent receptor, plug domain"/>
    <property type="match status" value="1"/>
</dbReference>
<evidence type="ECO:0000256" key="9">
    <source>
        <dbReference type="ARBA" id="ARBA00023170"/>
    </source>
</evidence>
<dbReference type="Gene3D" id="2.40.170.20">
    <property type="entry name" value="TonB-dependent receptor, beta-barrel domain"/>
    <property type="match status" value="1"/>
</dbReference>
<dbReference type="EMBL" id="UINC01027626">
    <property type="protein sequence ID" value="SVB07179.1"/>
    <property type="molecule type" value="Genomic_DNA"/>
</dbReference>
<dbReference type="InterPro" id="IPR000531">
    <property type="entry name" value="Beta-barrel_TonB"/>
</dbReference>
<feature type="domain" description="Secretin/TonB short N-terminal" evidence="12">
    <location>
        <begin position="54"/>
        <end position="104"/>
    </location>
</feature>
<dbReference type="AlphaFoldDB" id="A0A382B0E7"/>
<dbReference type="InterPro" id="IPR039426">
    <property type="entry name" value="TonB-dep_rcpt-like"/>
</dbReference>
<evidence type="ECO:0000256" key="4">
    <source>
        <dbReference type="ARBA" id="ARBA00022692"/>
    </source>
</evidence>
<evidence type="ECO:0000256" key="2">
    <source>
        <dbReference type="ARBA" id="ARBA00022448"/>
    </source>
</evidence>
<name>A0A382B0E7_9ZZZZ</name>
<evidence type="ECO:0000256" key="6">
    <source>
        <dbReference type="ARBA" id="ARBA00023004"/>
    </source>
</evidence>
<dbReference type="Pfam" id="PF13715">
    <property type="entry name" value="CarbopepD_reg_2"/>
    <property type="match status" value="1"/>
</dbReference>
<evidence type="ECO:0000256" key="1">
    <source>
        <dbReference type="ARBA" id="ARBA00004571"/>
    </source>
</evidence>
<dbReference type="InterPro" id="IPR036942">
    <property type="entry name" value="Beta-barrel_TonB_sf"/>
</dbReference>
<keyword evidence="8" id="KW-0472">Membrane</keyword>
<dbReference type="PANTHER" id="PTHR30069">
    <property type="entry name" value="TONB-DEPENDENT OUTER MEMBRANE RECEPTOR"/>
    <property type="match status" value="1"/>
</dbReference>
<feature type="non-terminal residue" evidence="13">
    <location>
        <position position="723"/>
    </location>
</feature>
<organism evidence="13">
    <name type="scientific">marine metagenome</name>
    <dbReference type="NCBI Taxonomy" id="408172"/>
    <lineage>
        <taxon>unclassified sequences</taxon>
        <taxon>metagenomes</taxon>
        <taxon>ecological metagenomes</taxon>
    </lineage>
</organism>
<dbReference type="GO" id="GO:0044718">
    <property type="term" value="P:siderophore transmembrane transport"/>
    <property type="evidence" value="ECO:0007669"/>
    <property type="project" value="TreeGrafter"/>
</dbReference>
<proteinExistence type="predicted"/>
<dbReference type="Pfam" id="PF07715">
    <property type="entry name" value="Plug"/>
    <property type="match status" value="1"/>
</dbReference>
<dbReference type="InterPro" id="IPR011662">
    <property type="entry name" value="Secretin/TonB_short_N"/>
</dbReference>
<evidence type="ECO:0000259" key="12">
    <source>
        <dbReference type="SMART" id="SM00965"/>
    </source>
</evidence>
<dbReference type="SUPFAM" id="SSF56935">
    <property type="entry name" value="Porins"/>
    <property type="match status" value="1"/>
</dbReference>
<dbReference type="GO" id="GO:0015344">
    <property type="term" value="F:siderophore uptake transmembrane transporter activity"/>
    <property type="evidence" value="ECO:0007669"/>
    <property type="project" value="TreeGrafter"/>
</dbReference>
<keyword evidence="10" id="KW-0998">Cell outer membrane</keyword>
<evidence type="ECO:0000256" key="11">
    <source>
        <dbReference type="SAM" id="MobiDB-lite"/>
    </source>
</evidence>
<dbReference type="SMART" id="SM00965">
    <property type="entry name" value="STN"/>
    <property type="match status" value="1"/>
</dbReference>